<dbReference type="InterPro" id="IPR036944">
    <property type="entry name" value="PPIase_FKBP_N_sf"/>
</dbReference>
<evidence type="ECO:0000256" key="2">
    <source>
        <dbReference type="ARBA" id="ARBA00006577"/>
    </source>
</evidence>
<evidence type="ECO:0000259" key="8">
    <source>
        <dbReference type="PROSITE" id="PS50059"/>
    </source>
</evidence>
<evidence type="ECO:0000313" key="10">
    <source>
        <dbReference type="Proteomes" id="UP001528920"/>
    </source>
</evidence>
<dbReference type="PANTHER" id="PTHR43811:SF19">
    <property type="entry name" value="39 KDA FK506-BINDING NUCLEAR PROTEIN"/>
    <property type="match status" value="1"/>
</dbReference>
<sequence>MRRSSIICAFLAAIVSFSACRKVPRSGKMDFKSSIDSVSYALGYIEANNFKKTFEQVPFLMDSMTFVNFAKIMAKTQLTEKYSDIRIKQFNGFNEDAFYKGFVNELAYGKSYFSETNADIYLRKIFKQQKAIKDSLQKEIGKSNLLKGKNFLTENKKHKGIKETESGLQYKIIKEGNGKIAANTDWVKCVYHGTLLDKTVFDSSKERGDTTSFAVNRVIKGWTEALQIMPEGSEWRLFIPSELAYGERGSGDKIGPNETLIFDINLVEVLDKSKK</sequence>
<keyword evidence="7" id="KW-0732">Signal</keyword>
<comment type="caution">
    <text evidence="9">The sequence shown here is derived from an EMBL/GenBank/DDBJ whole genome shotgun (WGS) entry which is preliminary data.</text>
</comment>
<reference evidence="9 10" key="1">
    <citation type="submission" date="2022-01" db="EMBL/GenBank/DDBJ databases">
        <title>Labilibaculum sp. nov, a marine bacterium isolated from Antarctica.</title>
        <authorList>
            <person name="Dai W."/>
        </authorList>
    </citation>
    <scope>NUCLEOTIDE SEQUENCE [LARGE SCALE GENOMIC DNA]</scope>
    <source>
        <strain evidence="9 10">DW002</strain>
    </source>
</reference>
<feature type="domain" description="PPIase FKBP-type" evidence="8">
    <location>
        <begin position="184"/>
        <end position="270"/>
    </location>
</feature>
<dbReference type="EC" id="5.2.1.8" evidence="6"/>
<evidence type="ECO:0000256" key="3">
    <source>
        <dbReference type="ARBA" id="ARBA00023110"/>
    </source>
</evidence>
<comment type="similarity">
    <text evidence="2 6">Belongs to the FKBP-type PPIase family.</text>
</comment>
<dbReference type="PROSITE" id="PS50059">
    <property type="entry name" value="FKBP_PPIASE"/>
    <property type="match status" value="1"/>
</dbReference>
<proteinExistence type="inferred from homology"/>
<dbReference type="RefSeq" id="WP_275110818.1">
    <property type="nucleotide sequence ID" value="NZ_JAKJSC010000004.1"/>
</dbReference>
<keyword evidence="3 5" id="KW-0697">Rotamase</keyword>
<feature type="chain" id="PRO_5045210388" description="Peptidyl-prolyl cis-trans isomerase" evidence="7">
    <location>
        <begin position="22"/>
        <end position="275"/>
    </location>
</feature>
<gene>
    <name evidence="9" type="ORF">L3049_15960</name>
</gene>
<dbReference type="EMBL" id="JAKJSC010000004">
    <property type="protein sequence ID" value="MDE5419489.1"/>
    <property type="molecule type" value="Genomic_DNA"/>
</dbReference>
<dbReference type="Gene3D" id="3.10.50.40">
    <property type="match status" value="1"/>
</dbReference>
<keyword evidence="4 5" id="KW-0413">Isomerase</keyword>
<evidence type="ECO:0000256" key="5">
    <source>
        <dbReference type="PROSITE-ProRule" id="PRU00277"/>
    </source>
</evidence>
<feature type="signal peptide" evidence="7">
    <location>
        <begin position="1"/>
        <end position="21"/>
    </location>
</feature>
<dbReference type="Proteomes" id="UP001528920">
    <property type="component" value="Unassembled WGS sequence"/>
</dbReference>
<evidence type="ECO:0000256" key="1">
    <source>
        <dbReference type="ARBA" id="ARBA00000971"/>
    </source>
</evidence>
<accession>A0ABT5VYX1</accession>
<protein>
    <recommendedName>
        <fullName evidence="6">Peptidyl-prolyl cis-trans isomerase</fullName>
        <ecNumber evidence="6">5.2.1.8</ecNumber>
    </recommendedName>
</protein>
<dbReference type="Pfam" id="PF00254">
    <property type="entry name" value="FKBP_C"/>
    <property type="match status" value="1"/>
</dbReference>
<organism evidence="9 10">
    <name type="scientific">Paralabilibaculum antarcticum</name>
    <dbReference type="NCBI Taxonomy" id="2912572"/>
    <lineage>
        <taxon>Bacteria</taxon>
        <taxon>Pseudomonadati</taxon>
        <taxon>Bacteroidota</taxon>
        <taxon>Bacteroidia</taxon>
        <taxon>Marinilabiliales</taxon>
        <taxon>Marinifilaceae</taxon>
        <taxon>Paralabilibaculum</taxon>
    </lineage>
</organism>
<dbReference type="InterPro" id="IPR001179">
    <property type="entry name" value="PPIase_FKBP_dom"/>
</dbReference>
<evidence type="ECO:0000256" key="6">
    <source>
        <dbReference type="RuleBase" id="RU003915"/>
    </source>
</evidence>
<name>A0ABT5VYX1_9BACT</name>
<dbReference type="PROSITE" id="PS51257">
    <property type="entry name" value="PROKAR_LIPOPROTEIN"/>
    <property type="match status" value="1"/>
</dbReference>
<evidence type="ECO:0000256" key="7">
    <source>
        <dbReference type="SAM" id="SignalP"/>
    </source>
</evidence>
<dbReference type="SUPFAM" id="SSF54534">
    <property type="entry name" value="FKBP-like"/>
    <property type="match status" value="1"/>
</dbReference>
<evidence type="ECO:0000256" key="4">
    <source>
        <dbReference type="ARBA" id="ARBA00023235"/>
    </source>
</evidence>
<dbReference type="PANTHER" id="PTHR43811">
    <property type="entry name" value="FKBP-TYPE PEPTIDYL-PROLYL CIS-TRANS ISOMERASE FKPA"/>
    <property type="match status" value="1"/>
</dbReference>
<dbReference type="Gene3D" id="1.10.287.460">
    <property type="entry name" value="Peptidyl-prolyl cis-trans isomerase, FKBP-type, N-terminal domain"/>
    <property type="match status" value="1"/>
</dbReference>
<keyword evidence="10" id="KW-1185">Reference proteome</keyword>
<evidence type="ECO:0000313" key="9">
    <source>
        <dbReference type="EMBL" id="MDE5419489.1"/>
    </source>
</evidence>
<dbReference type="InterPro" id="IPR046357">
    <property type="entry name" value="PPIase_dom_sf"/>
</dbReference>
<comment type="catalytic activity">
    <reaction evidence="1 5 6">
        <text>[protein]-peptidylproline (omega=180) = [protein]-peptidylproline (omega=0)</text>
        <dbReference type="Rhea" id="RHEA:16237"/>
        <dbReference type="Rhea" id="RHEA-COMP:10747"/>
        <dbReference type="Rhea" id="RHEA-COMP:10748"/>
        <dbReference type="ChEBI" id="CHEBI:83833"/>
        <dbReference type="ChEBI" id="CHEBI:83834"/>
        <dbReference type="EC" id="5.2.1.8"/>
    </reaction>
</comment>
<dbReference type="GO" id="GO:0016853">
    <property type="term" value="F:isomerase activity"/>
    <property type="evidence" value="ECO:0007669"/>
    <property type="project" value="UniProtKB-KW"/>
</dbReference>
<dbReference type="Pfam" id="PF01346">
    <property type="entry name" value="FKBP_N"/>
    <property type="match status" value="1"/>
</dbReference>
<dbReference type="InterPro" id="IPR000774">
    <property type="entry name" value="PPIase_FKBP_N"/>
</dbReference>